<evidence type="ECO:0000256" key="5">
    <source>
        <dbReference type="ARBA" id="ARBA00023242"/>
    </source>
</evidence>
<dbReference type="PRINTS" id="PR01348">
    <property type="entry name" value="ICLNCHANNEL"/>
</dbReference>
<dbReference type="GO" id="GO:0006821">
    <property type="term" value="P:chloride transport"/>
    <property type="evidence" value="ECO:0007669"/>
    <property type="project" value="InterPro"/>
</dbReference>
<evidence type="ECO:0000256" key="4">
    <source>
        <dbReference type="ARBA" id="ARBA00022490"/>
    </source>
</evidence>
<sequence>MAATLIDCIPKFSSPEEHKALVGSTPASFNDIPPVLRHKEESVSVTLVPSLDGLTEEDAKEGTLYVLESVLVFMSRTGKGFQIEYPSITLHAVSRRDASPSIYCQLDESSAKALKMLVDTADQAGGNVEDEDENNEDELDMRELNVIPKNIDALEPIFDALSLCAALHPDPPGSDDDENDFDEAFIDAPGDFEVFAGTKEEELSEAGKVRDDFMNSNRYAPY</sequence>
<dbReference type="GO" id="GO:0000387">
    <property type="term" value="P:spliceosomal snRNP assembly"/>
    <property type="evidence" value="ECO:0007669"/>
    <property type="project" value="InterPro"/>
</dbReference>
<proteinExistence type="inferred from homology"/>
<dbReference type="Proteomes" id="UP000518752">
    <property type="component" value="Unassembled WGS sequence"/>
</dbReference>
<name>A0A8H5MER3_9AGAR</name>
<dbReference type="GO" id="GO:0005886">
    <property type="term" value="C:plasma membrane"/>
    <property type="evidence" value="ECO:0007669"/>
    <property type="project" value="InterPro"/>
</dbReference>
<dbReference type="OrthoDB" id="19714at2759"/>
<dbReference type="GO" id="GO:0034709">
    <property type="term" value="C:methylosome"/>
    <property type="evidence" value="ECO:0007669"/>
    <property type="project" value="InterPro"/>
</dbReference>
<dbReference type="PANTHER" id="PTHR21399:SF0">
    <property type="entry name" value="METHYLOSOME SUBUNIT PICLN"/>
    <property type="match status" value="1"/>
</dbReference>
<comment type="subcellular location">
    <subcellularLocation>
        <location evidence="2">Cytoplasm</location>
    </subcellularLocation>
    <subcellularLocation>
        <location evidence="1">Nucleus</location>
    </subcellularLocation>
</comment>
<dbReference type="InterPro" id="IPR003521">
    <property type="entry name" value="ICln"/>
</dbReference>
<dbReference type="EMBL" id="JAACJN010000010">
    <property type="protein sequence ID" value="KAF5391267.1"/>
    <property type="molecule type" value="Genomic_DNA"/>
</dbReference>
<dbReference type="GO" id="GO:0005829">
    <property type="term" value="C:cytosol"/>
    <property type="evidence" value="ECO:0007669"/>
    <property type="project" value="InterPro"/>
</dbReference>
<dbReference type="InterPro" id="IPR011993">
    <property type="entry name" value="PH-like_dom_sf"/>
</dbReference>
<dbReference type="PANTHER" id="PTHR21399">
    <property type="entry name" value="CHLORIDE CONDUCTANCE REGULATORY PROTEIN ICLN"/>
    <property type="match status" value="1"/>
</dbReference>
<accession>A0A8H5MER3</accession>
<keyword evidence="5" id="KW-0539">Nucleus</keyword>
<dbReference type="Pfam" id="PF03517">
    <property type="entry name" value="Voldacs"/>
    <property type="match status" value="1"/>
</dbReference>
<keyword evidence="4" id="KW-0963">Cytoplasm</keyword>
<evidence type="ECO:0000313" key="6">
    <source>
        <dbReference type="EMBL" id="KAF5391267.1"/>
    </source>
</evidence>
<keyword evidence="7" id="KW-1185">Reference proteome</keyword>
<reference evidence="6 7" key="1">
    <citation type="journal article" date="2020" name="ISME J.">
        <title>Uncovering the hidden diversity of litter-decomposition mechanisms in mushroom-forming fungi.</title>
        <authorList>
            <person name="Floudas D."/>
            <person name="Bentzer J."/>
            <person name="Ahren D."/>
            <person name="Johansson T."/>
            <person name="Persson P."/>
            <person name="Tunlid A."/>
        </authorList>
    </citation>
    <scope>NUCLEOTIDE SEQUENCE [LARGE SCALE GENOMIC DNA]</scope>
    <source>
        <strain evidence="6 7">CBS 406.79</strain>
    </source>
</reference>
<dbReference type="GO" id="GO:0034715">
    <property type="term" value="C:pICln-Sm protein complex"/>
    <property type="evidence" value="ECO:0007669"/>
    <property type="project" value="InterPro"/>
</dbReference>
<dbReference type="Gene3D" id="2.30.29.30">
    <property type="entry name" value="Pleckstrin-homology domain (PH domain)/Phosphotyrosine-binding domain (PTB)"/>
    <property type="match status" value="1"/>
</dbReference>
<dbReference type="GO" id="GO:0005681">
    <property type="term" value="C:spliceosomal complex"/>
    <property type="evidence" value="ECO:0007669"/>
    <property type="project" value="TreeGrafter"/>
</dbReference>
<evidence type="ECO:0000313" key="7">
    <source>
        <dbReference type="Proteomes" id="UP000518752"/>
    </source>
</evidence>
<organism evidence="6 7">
    <name type="scientific">Collybiopsis confluens</name>
    <dbReference type="NCBI Taxonomy" id="2823264"/>
    <lineage>
        <taxon>Eukaryota</taxon>
        <taxon>Fungi</taxon>
        <taxon>Dikarya</taxon>
        <taxon>Basidiomycota</taxon>
        <taxon>Agaricomycotina</taxon>
        <taxon>Agaricomycetes</taxon>
        <taxon>Agaricomycetidae</taxon>
        <taxon>Agaricales</taxon>
        <taxon>Marasmiineae</taxon>
        <taxon>Omphalotaceae</taxon>
        <taxon>Collybiopsis</taxon>
    </lineage>
</organism>
<evidence type="ECO:0000256" key="2">
    <source>
        <dbReference type="ARBA" id="ARBA00004496"/>
    </source>
</evidence>
<dbReference type="InterPro" id="IPR039924">
    <property type="entry name" value="ICln/Lot5/Saf5"/>
</dbReference>
<evidence type="ECO:0008006" key="8">
    <source>
        <dbReference type="Google" id="ProtNLM"/>
    </source>
</evidence>
<evidence type="ECO:0000256" key="1">
    <source>
        <dbReference type="ARBA" id="ARBA00004123"/>
    </source>
</evidence>
<protein>
    <recommendedName>
        <fullName evidence="8">Regulator of volume decrease after cellular swelling-domain-containing protein</fullName>
    </recommendedName>
</protein>
<evidence type="ECO:0000256" key="3">
    <source>
        <dbReference type="ARBA" id="ARBA00007054"/>
    </source>
</evidence>
<comment type="caution">
    <text evidence="6">The sequence shown here is derived from an EMBL/GenBank/DDBJ whole genome shotgun (WGS) entry which is preliminary data.</text>
</comment>
<dbReference type="GO" id="GO:0006884">
    <property type="term" value="P:cell volume homeostasis"/>
    <property type="evidence" value="ECO:0007669"/>
    <property type="project" value="InterPro"/>
</dbReference>
<dbReference type="AlphaFoldDB" id="A0A8H5MER3"/>
<gene>
    <name evidence="6" type="ORF">D9757_001987</name>
</gene>
<comment type="similarity">
    <text evidence="3">Belongs to the pICln (TC 1.A.47) family.</text>
</comment>
<dbReference type="GO" id="GO:0045292">
    <property type="term" value="P:mRNA cis splicing, via spliceosome"/>
    <property type="evidence" value="ECO:0007669"/>
    <property type="project" value="TreeGrafter"/>
</dbReference>